<accession>A0AAV3PLD7</accession>
<sequence>MGNCIGTFCIPSIKNNVTILTFDGRKELVQAATEAAYIINSAPYNQQGFKLVHPSKPKEPLSPDTRLRSGEVYYLIPKEVDRVIAKGNGHRGRQVKIVMSRQQLEMLVKNAQGRQKWKPSVVTIPELENY</sequence>
<organism evidence="1 2">
    <name type="scientific">Lithospermum erythrorhizon</name>
    <name type="common">Purple gromwell</name>
    <name type="synonym">Lithospermum officinale var. erythrorhizon</name>
    <dbReference type="NCBI Taxonomy" id="34254"/>
    <lineage>
        <taxon>Eukaryota</taxon>
        <taxon>Viridiplantae</taxon>
        <taxon>Streptophyta</taxon>
        <taxon>Embryophyta</taxon>
        <taxon>Tracheophyta</taxon>
        <taxon>Spermatophyta</taxon>
        <taxon>Magnoliopsida</taxon>
        <taxon>eudicotyledons</taxon>
        <taxon>Gunneridae</taxon>
        <taxon>Pentapetalae</taxon>
        <taxon>asterids</taxon>
        <taxon>lamiids</taxon>
        <taxon>Boraginales</taxon>
        <taxon>Boraginaceae</taxon>
        <taxon>Boraginoideae</taxon>
        <taxon>Lithospermeae</taxon>
        <taxon>Lithospermum</taxon>
    </lineage>
</organism>
<reference evidence="1 2" key="1">
    <citation type="submission" date="2024-01" db="EMBL/GenBank/DDBJ databases">
        <title>The complete chloroplast genome sequence of Lithospermum erythrorhizon: insights into the phylogenetic relationship among Boraginaceae species and the maternal lineages of purple gromwells.</title>
        <authorList>
            <person name="Okada T."/>
            <person name="Watanabe K."/>
        </authorList>
    </citation>
    <scope>NUCLEOTIDE SEQUENCE [LARGE SCALE GENOMIC DNA]</scope>
</reference>
<dbReference type="AlphaFoldDB" id="A0AAV3PLD7"/>
<proteinExistence type="predicted"/>
<protein>
    <submittedName>
        <fullName evidence="1">Uncharacterized protein</fullName>
    </submittedName>
</protein>
<dbReference type="InterPro" id="IPR025322">
    <property type="entry name" value="PADRE_dom"/>
</dbReference>
<comment type="caution">
    <text evidence="1">The sequence shown here is derived from an EMBL/GenBank/DDBJ whole genome shotgun (WGS) entry which is preliminary data.</text>
</comment>
<gene>
    <name evidence="1" type="ORF">LIER_09823</name>
</gene>
<keyword evidence="2" id="KW-1185">Reference proteome</keyword>
<evidence type="ECO:0000313" key="1">
    <source>
        <dbReference type="EMBL" id="GAA0151008.1"/>
    </source>
</evidence>
<dbReference type="EMBL" id="BAABME010001698">
    <property type="protein sequence ID" value="GAA0151008.1"/>
    <property type="molecule type" value="Genomic_DNA"/>
</dbReference>
<dbReference type="Proteomes" id="UP001454036">
    <property type="component" value="Unassembled WGS sequence"/>
</dbReference>
<name>A0AAV3PLD7_LITER</name>
<dbReference type="Pfam" id="PF14009">
    <property type="entry name" value="PADRE"/>
    <property type="match status" value="1"/>
</dbReference>
<evidence type="ECO:0000313" key="2">
    <source>
        <dbReference type="Proteomes" id="UP001454036"/>
    </source>
</evidence>